<dbReference type="Pfam" id="PF07501">
    <property type="entry name" value="G5"/>
    <property type="match status" value="1"/>
</dbReference>
<proteinExistence type="predicted"/>
<dbReference type="SMART" id="SM01208">
    <property type="entry name" value="G5"/>
    <property type="match status" value="1"/>
</dbReference>
<dbReference type="PANTHER" id="PTHR35788:SF1">
    <property type="entry name" value="EXPORTED PROTEIN"/>
    <property type="match status" value="1"/>
</dbReference>
<accession>A1HMT7</accession>
<protein>
    <submittedName>
        <fullName evidence="3">VanW family protein</fullName>
    </submittedName>
</protein>
<reference evidence="3 4" key="2">
    <citation type="submission" date="2007-01" db="EMBL/GenBank/DDBJ databases">
        <title>Sequencing of the draft genome and assembly of Thermosinus carboxydivorans Nor1.</title>
        <authorList>
            <consortium name="US DOE Joint Genome Institute (JGI-PGF)"/>
            <person name="Copeland A."/>
            <person name="Lucas S."/>
            <person name="Lapidus A."/>
            <person name="Barry K."/>
            <person name="Glavina del Rio T."/>
            <person name="Dalin E."/>
            <person name="Tice H."/>
            <person name="Bruce D."/>
            <person name="Pitluck S."/>
            <person name="Richardson P."/>
        </authorList>
    </citation>
    <scope>NUCLEOTIDE SEQUENCE [LARGE SCALE GENOMIC DNA]</scope>
    <source>
        <strain evidence="3 4">Nor1</strain>
    </source>
</reference>
<dbReference type="PANTHER" id="PTHR35788">
    <property type="entry name" value="EXPORTED PROTEIN-RELATED"/>
    <property type="match status" value="1"/>
</dbReference>
<keyword evidence="1" id="KW-0732">Signal</keyword>
<dbReference type="eggNOG" id="COG2720">
    <property type="taxonomic scope" value="Bacteria"/>
</dbReference>
<reference evidence="3 4" key="1">
    <citation type="submission" date="2007-01" db="EMBL/GenBank/DDBJ databases">
        <title>Annotation of the draft genome assembly of Thermosinus carboxydivorans Nor1.</title>
        <authorList>
            <consortium name="US DOE Joint Genome Institute (JGI-ORNL)"/>
            <person name="Larimer F."/>
            <person name="Land M."/>
            <person name="Hauser L."/>
        </authorList>
    </citation>
    <scope>NUCLEOTIDE SEQUENCE [LARGE SCALE GENOMIC DNA]</scope>
    <source>
        <strain evidence="3 4">Nor1</strain>
    </source>
</reference>
<evidence type="ECO:0000259" key="2">
    <source>
        <dbReference type="PROSITE" id="PS51109"/>
    </source>
</evidence>
<comment type="caution">
    <text evidence="3">The sequence shown here is derived from an EMBL/GenBank/DDBJ whole genome shotgun (WGS) entry which is preliminary data.</text>
</comment>
<evidence type="ECO:0000256" key="1">
    <source>
        <dbReference type="ARBA" id="ARBA00022729"/>
    </source>
</evidence>
<dbReference type="EMBL" id="AAWL01000002">
    <property type="protein sequence ID" value="EAX48571.1"/>
    <property type="molecule type" value="Genomic_DNA"/>
</dbReference>
<dbReference type="Proteomes" id="UP000005139">
    <property type="component" value="Unassembled WGS sequence"/>
</dbReference>
<dbReference type="InterPro" id="IPR007391">
    <property type="entry name" value="Vancomycin_resist_VanW"/>
</dbReference>
<sequence length="458" mass="51058" precursor="true">MEPVAIKRKNNLMLFLLIIFLFTAISFGATNAAFMVTQNIYHGVTVEGVPVGGLTIQEAERRLRTHFGERLKHPLIELVYENNKWEITASQIDFSIDTASLARKAYQVGRRGGILQRLRERYLAIYHSYTLPLEISYNHEKLQAVVTKIAKEVNRDAQNASLAQHKGGVTITPEIIGLKVNVAQTVADIVSKMNRSLPVRSELAVEKVVPPILAQDLVAIDGIIAAYTTQFDPRDENRTQNIQLAAKSINGVLVRPGQVFSFNAHVGPRLAENGYREAPVFVDGRLSTDWGGGVCQVSSTLYNAVLLADLGIEERTAHFRPPGYVPLGQDATVADNQLDFKFRNTTANNIYLTTEVTGNQLTVYIFGKRMPNSPEIRIITADKQILEPKTVIKQDPTLEMGKEVIESEGQKGYQVTTYRIKLRNGQEIAREFLASDEYNPVDRLIRVGTKTSPKEPSK</sequence>
<organism evidence="3 4">
    <name type="scientific">Thermosinus carboxydivorans Nor1</name>
    <dbReference type="NCBI Taxonomy" id="401526"/>
    <lineage>
        <taxon>Bacteria</taxon>
        <taxon>Bacillati</taxon>
        <taxon>Bacillota</taxon>
        <taxon>Negativicutes</taxon>
        <taxon>Selenomonadales</taxon>
        <taxon>Sporomusaceae</taxon>
        <taxon>Thermosinus</taxon>
    </lineage>
</organism>
<dbReference type="AlphaFoldDB" id="A1HMT7"/>
<feature type="domain" description="G5" evidence="2">
    <location>
        <begin position="371"/>
        <end position="451"/>
    </location>
</feature>
<keyword evidence="4" id="KW-1185">Reference proteome</keyword>
<name>A1HMT7_9FIRM</name>
<evidence type="ECO:0000313" key="3">
    <source>
        <dbReference type="EMBL" id="EAX48571.1"/>
    </source>
</evidence>
<dbReference type="InterPro" id="IPR011098">
    <property type="entry name" value="G5_dom"/>
</dbReference>
<dbReference type="RefSeq" id="WP_007288342.1">
    <property type="nucleotide sequence ID" value="NZ_AAWL01000002.1"/>
</dbReference>
<dbReference type="Pfam" id="PF12229">
    <property type="entry name" value="PG_binding_4"/>
    <property type="match status" value="1"/>
</dbReference>
<gene>
    <name evidence="3" type="ORF">TcarDRAFT_2043</name>
</gene>
<evidence type="ECO:0000313" key="4">
    <source>
        <dbReference type="Proteomes" id="UP000005139"/>
    </source>
</evidence>
<dbReference type="InterPro" id="IPR022029">
    <property type="entry name" value="YoaR-like_PG-bd"/>
</dbReference>
<dbReference type="Pfam" id="PF04294">
    <property type="entry name" value="VanW"/>
    <property type="match status" value="1"/>
</dbReference>
<dbReference type="Gene3D" id="2.20.230.10">
    <property type="entry name" value="Resuscitation-promoting factor rpfb"/>
    <property type="match status" value="1"/>
</dbReference>
<dbReference type="InterPro" id="IPR052913">
    <property type="entry name" value="Glycopeptide_resist_protein"/>
</dbReference>
<dbReference type="PROSITE" id="PS51109">
    <property type="entry name" value="G5"/>
    <property type="match status" value="1"/>
</dbReference>